<evidence type="ECO:0000256" key="6">
    <source>
        <dbReference type="ARBA" id="ARBA00022989"/>
    </source>
</evidence>
<feature type="transmembrane region" description="Helical" evidence="10">
    <location>
        <begin position="321"/>
        <end position="341"/>
    </location>
</feature>
<feature type="compositionally biased region" description="Low complexity" evidence="9">
    <location>
        <begin position="189"/>
        <end position="211"/>
    </location>
</feature>
<dbReference type="FunFam" id="1.20.58.70:FF:000016">
    <property type="entry name" value="Syntaxin-32 like"/>
    <property type="match status" value="1"/>
</dbReference>
<dbReference type="InterPro" id="IPR006012">
    <property type="entry name" value="Syntaxin/epimorphin_CS"/>
</dbReference>
<dbReference type="SMART" id="SM00397">
    <property type="entry name" value="t_SNARE"/>
    <property type="match status" value="1"/>
</dbReference>
<keyword evidence="3" id="KW-0813">Transport</keyword>
<evidence type="ECO:0000256" key="2">
    <source>
        <dbReference type="ARBA" id="ARBA00009063"/>
    </source>
</evidence>
<keyword evidence="13" id="KW-1185">Reference proteome</keyword>
<dbReference type="InterPro" id="IPR010989">
    <property type="entry name" value="SNARE"/>
</dbReference>
<feature type="domain" description="T-SNARE coiled-coil homology" evidence="11">
    <location>
        <begin position="250"/>
        <end position="312"/>
    </location>
</feature>
<dbReference type="InterPro" id="IPR000727">
    <property type="entry name" value="T_SNARE_dom"/>
</dbReference>
<keyword evidence="8 10" id="KW-0472">Membrane</keyword>
<dbReference type="InterPro" id="IPR045242">
    <property type="entry name" value="Syntaxin"/>
</dbReference>
<dbReference type="GO" id="GO:0000139">
    <property type="term" value="C:Golgi membrane"/>
    <property type="evidence" value="ECO:0007669"/>
    <property type="project" value="TreeGrafter"/>
</dbReference>
<feature type="compositionally biased region" description="Polar residues" evidence="9">
    <location>
        <begin position="217"/>
        <end position="227"/>
    </location>
</feature>
<evidence type="ECO:0000256" key="8">
    <source>
        <dbReference type="ARBA" id="ARBA00023136"/>
    </source>
</evidence>
<dbReference type="PANTHER" id="PTHR19957">
    <property type="entry name" value="SYNTAXIN"/>
    <property type="match status" value="1"/>
</dbReference>
<sequence>MPVKSECSFRERTQEFLAISERLKKFIPQQSNGSSSSGTKLDSLQSTVSIQSEFNKRASKIGLGIHQTSEKLSKLAMLAKRTGTYDDPAVEIQELTAIIKQDITSLNSAVVDLQLLYNSQNDSGSISGDTTTHSTTVVDNLKNRLMSATREFKEVLTLRTERLKVHENRKQMFSSKDSSNPFIRQRPLASRSSSNSAASDSSSNGATSTSSQLFPWRQTTELPSSSSQPLVPRHRQQPQQQQLISPVLQDSYMQSRAQTLHSVESTIQELGSIFTQLATMVSQQGELAIRIDENMDDTLGNVEGAQGALLKHLMKISSNRWLMIKIFFVMVVFLMIFLFFVA</sequence>
<evidence type="ECO:0000256" key="5">
    <source>
        <dbReference type="ARBA" id="ARBA00022927"/>
    </source>
</evidence>
<gene>
    <name evidence="12" type="ORF">SI8410_09013744</name>
</gene>
<dbReference type="PROSITE" id="PS00914">
    <property type="entry name" value="SYNTAXIN"/>
    <property type="match status" value="1"/>
</dbReference>
<evidence type="ECO:0000256" key="9">
    <source>
        <dbReference type="SAM" id="MobiDB-lite"/>
    </source>
</evidence>
<keyword evidence="4 10" id="KW-0812">Transmembrane</keyword>
<dbReference type="AlphaFoldDB" id="A0A7I8L0F4"/>
<reference evidence="12" key="1">
    <citation type="submission" date="2020-02" db="EMBL/GenBank/DDBJ databases">
        <authorList>
            <person name="Scholz U."/>
            <person name="Mascher M."/>
            <person name="Fiebig A."/>
        </authorList>
    </citation>
    <scope>NUCLEOTIDE SEQUENCE</scope>
</reference>
<name>A0A7I8L0F4_SPIIN</name>
<evidence type="ECO:0000256" key="10">
    <source>
        <dbReference type="SAM" id="Phobius"/>
    </source>
</evidence>
<dbReference type="GO" id="GO:0000149">
    <property type="term" value="F:SNARE binding"/>
    <property type="evidence" value="ECO:0007669"/>
    <property type="project" value="TreeGrafter"/>
</dbReference>
<evidence type="ECO:0000259" key="11">
    <source>
        <dbReference type="PROSITE" id="PS50192"/>
    </source>
</evidence>
<keyword evidence="6 10" id="KW-1133">Transmembrane helix</keyword>
<dbReference type="GO" id="GO:0006888">
    <property type="term" value="P:endoplasmic reticulum to Golgi vesicle-mediated transport"/>
    <property type="evidence" value="ECO:0007669"/>
    <property type="project" value="TreeGrafter"/>
</dbReference>
<dbReference type="CDD" id="cd15844">
    <property type="entry name" value="SNARE_syntaxin5"/>
    <property type="match status" value="1"/>
</dbReference>
<evidence type="ECO:0000256" key="4">
    <source>
        <dbReference type="ARBA" id="ARBA00022692"/>
    </source>
</evidence>
<evidence type="ECO:0000256" key="7">
    <source>
        <dbReference type="ARBA" id="ARBA00023054"/>
    </source>
</evidence>
<keyword evidence="7" id="KW-0175">Coiled coil</keyword>
<evidence type="ECO:0000313" key="12">
    <source>
        <dbReference type="EMBL" id="CAA7403066.1"/>
    </source>
</evidence>
<comment type="similarity">
    <text evidence="2">Belongs to the syntaxin family.</text>
</comment>
<organism evidence="12 13">
    <name type="scientific">Spirodela intermedia</name>
    <name type="common">Intermediate duckweed</name>
    <dbReference type="NCBI Taxonomy" id="51605"/>
    <lineage>
        <taxon>Eukaryota</taxon>
        <taxon>Viridiplantae</taxon>
        <taxon>Streptophyta</taxon>
        <taxon>Embryophyta</taxon>
        <taxon>Tracheophyta</taxon>
        <taxon>Spermatophyta</taxon>
        <taxon>Magnoliopsida</taxon>
        <taxon>Liliopsida</taxon>
        <taxon>Araceae</taxon>
        <taxon>Lemnoideae</taxon>
        <taxon>Spirodela</taxon>
    </lineage>
</organism>
<dbReference type="GO" id="GO:0006886">
    <property type="term" value="P:intracellular protein transport"/>
    <property type="evidence" value="ECO:0007669"/>
    <property type="project" value="InterPro"/>
</dbReference>
<feature type="region of interest" description="Disordered" evidence="9">
    <location>
        <begin position="168"/>
        <end position="242"/>
    </location>
</feature>
<dbReference type="PANTHER" id="PTHR19957:SF3">
    <property type="entry name" value="SYNTAXIN-5"/>
    <property type="match status" value="1"/>
</dbReference>
<dbReference type="Proteomes" id="UP000663760">
    <property type="component" value="Chromosome 9"/>
</dbReference>
<dbReference type="GO" id="GO:0048278">
    <property type="term" value="P:vesicle docking"/>
    <property type="evidence" value="ECO:0007669"/>
    <property type="project" value="TreeGrafter"/>
</dbReference>
<dbReference type="EMBL" id="LR746272">
    <property type="protein sequence ID" value="CAA7403066.1"/>
    <property type="molecule type" value="Genomic_DNA"/>
</dbReference>
<accession>A0A7I8L0F4</accession>
<evidence type="ECO:0000256" key="1">
    <source>
        <dbReference type="ARBA" id="ARBA00004211"/>
    </source>
</evidence>
<dbReference type="Pfam" id="PF05739">
    <property type="entry name" value="SNARE"/>
    <property type="match status" value="1"/>
</dbReference>
<dbReference type="Gene3D" id="1.20.58.70">
    <property type="match status" value="1"/>
</dbReference>
<comment type="subcellular location">
    <subcellularLocation>
        <location evidence="1">Membrane</location>
        <topology evidence="1">Single-pass type IV membrane protein</topology>
    </subcellularLocation>
</comment>
<dbReference type="GO" id="GO:0006906">
    <property type="term" value="P:vesicle fusion"/>
    <property type="evidence" value="ECO:0007669"/>
    <property type="project" value="TreeGrafter"/>
</dbReference>
<dbReference type="OrthoDB" id="421009at2759"/>
<dbReference type="GO" id="GO:0005484">
    <property type="term" value="F:SNAP receptor activity"/>
    <property type="evidence" value="ECO:0007669"/>
    <property type="project" value="InterPro"/>
</dbReference>
<dbReference type="GO" id="GO:0031201">
    <property type="term" value="C:SNARE complex"/>
    <property type="evidence" value="ECO:0007669"/>
    <property type="project" value="TreeGrafter"/>
</dbReference>
<dbReference type="PROSITE" id="PS50192">
    <property type="entry name" value="T_SNARE"/>
    <property type="match status" value="1"/>
</dbReference>
<feature type="compositionally biased region" description="Polar residues" evidence="9">
    <location>
        <begin position="171"/>
        <end position="182"/>
    </location>
</feature>
<evidence type="ECO:0000313" key="13">
    <source>
        <dbReference type="Proteomes" id="UP000663760"/>
    </source>
</evidence>
<keyword evidence="5" id="KW-0653">Protein transport</keyword>
<proteinExistence type="inferred from homology"/>
<protein>
    <recommendedName>
        <fullName evidence="11">t-SNARE coiled-coil homology domain-containing protein</fullName>
    </recommendedName>
</protein>
<dbReference type="SUPFAM" id="SSF47661">
    <property type="entry name" value="t-snare proteins"/>
    <property type="match status" value="1"/>
</dbReference>
<evidence type="ECO:0000256" key="3">
    <source>
        <dbReference type="ARBA" id="ARBA00022448"/>
    </source>
</evidence>